<feature type="compositionally biased region" description="Polar residues" evidence="1">
    <location>
        <begin position="618"/>
        <end position="633"/>
    </location>
</feature>
<sequence>MFGSDRKRLGDTIWGEFTENEDHIVPYPKEGEEDTLLIYDDVSKKQKNEESTADIKSTEQTSEDKNDLPGCDMENSSSRNTNGEFSAPRLDLDAWSDLPSISASLSKGYNDENNEGSLQTGLMDFSEASNFNSVRAQLEDNHDLFNNEHDDREDDSFLDCDWANIGDFDDLDKIFRSNDSIFGHDIGSNADEFLSSSADVISGTAQSIPMPDIPMSRDLPSNLDCFPYHFSENSDGIRKPEEKTSDFIVKTEEQTVSPSNLTNDSSGIQSQSSDKLDKQSKPLKSRKKAEDRSKNNISQNLNGVWSNRISQSHQFPSSKAHPSLSTSVQTFQHPPISQQRQGESEHMGYPISSTQFMFSGYGFPAYTFPAVPVLPCAPAERNQMTPAAVGYKSNVDHSKVSNSSDKLQDASKPSTMTPQEKIEKLRRRQQMQAMLAIQQQQQQFGKQISGSDSLVSQACSVKNQNQDASTSTIGVEESANKILSSEMSMLGEQDESNRISMSFDDQSLEETIYYQLQDALRKLDVRVRLSIRDSLFRLAKSAMERQSTSDRISTNKTSREDEELSANLDGNNQDRLVRSSDTETITNPIDRTVAHLLFHRPSESTTKPVKDELPRSPTLGNAVSLSTPGSISEEQSENVDEMEVQPSL</sequence>
<dbReference type="InterPro" id="IPR039928">
    <property type="entry name" value="LNK"/>
</dbReference>
<feature type="compositionally biased region" description="Acidic residues" evidence="1">
    <location>
        <begin position="634"/>
        <end position="648"/>
    </location>
</feature>
<feature type="region of interest" description="Disordered" evidence="1">
    <location>
        <begin position="1"/>
        <end position="86"/>
    </location>
</feature>
<dbReference type="PANTHER" id="PTHR33334">
    <property type="entry name" value="PROTEIN LNK1"/>
    <property type="match status" value="1"/>
</dbReference>
<protein>
    <recommendedName>
        <fullName evidence="4">Protein LNK2</fullName>
    </recommendedName>
</protein>
<dbReference type="Proteomes" id="UP001085076">
    <property type="component" value="Unassembled WGS sequence"/>
</dbReference>
<dbReference type="EMBL" id="JAGGNH010000025">
    <property type="protein sequence ID" value="KAJ0961372.1"/>
    <property type="molecule type" value="Genomic_DNA"/>
</dbReference>
<feature type="compositionally biased region" description="Polar residues" evidence="1">
    <location>
        <begin position="254"/>
        <end position="268"/>
    </location>
</feature>
<feature type="compositionally biased region" description="Polar residues" evidence="1">
    <location>
        <begin position="544"/>
        <end position="556"/>
    </location>
</feature>
<organism evidence="2 3">
    <name type="scientific">Dioscorea zingiberensis</name>
    <dbReference type="NCBI Taxonomy" id="325984"/>
    <lineage>
        <taxon>Eukaryota</taxon>
        <taxon>Viridiplantae</taxon>
        <taxon>Streptophyta</taxon>
        <taxon>Embryophyta</taxon>
        <taxon>Tracheophyta</taxon>
        <taxon>Spermatophyta</taxon>
        <taxon>Magnoliopsida</taxon>
        <taxon>Liliopsida</taxon>
        <taxon>Dioscoreales</taxon>
        <taxon>Dioscoreaceae</taxon>
        <taxon>Dioscorea</taxon>
    </lineage>
</organism>
<feature type="region of interest" description="Disordered" evidence="1">
    <location>
        <begin position="395"/>
        <end position="419"/>
    </location>
</feature>
<evidence type="ECO:0008006" key="4">
    <source>
        <dbReference type="Google" id="ProtNLM"/>
    </source>
</evidence>
<name>A0A9D5BV25_9LILI</name>
<proteinExistence type="predicted"/>
<dbReference type="GO" id="GO:0007623">
    <property type="term" value="P:circadian rhythm"/>
    <property type="evidence" value="ECO:0007669"/>
    <property type="project" value="InterPro"/>
</dbReference>
<feature type="region of interest" description="Disordered" evidence="1">
    <location>
        <begin position="542"/>
        <end position="584"/>
    </location>
</feature>
<accession>A0A9D5BV25</accession>
<evidence type="ECO:0000313" key="3">
    <source>
        <dbReference type="Proteomes" id="UP001085076"/>
    </source>
</evidence>
<feature type="compositionally biased region" description="Basic and acidic residues" evidence="1">
    <location>
        <begin position="41"/>
        <end position="50"/>
    </location>
</feature>
<evidence type="ECO:0000313" key="2">
    <source>
        <dbReference type="EMBL" id="KAJ0961372.1"/>
    </source>
</evidence>
<reference evidence="2 3" key="1">
    <citation type="journal article" date="2022" name="Hortic Res">
        <title>The genome of Dioscorea zingiberensis sheds light on the biosynthesis, origin and evolution of the medicinally important diosgenin saponins.</title>
        <authorList>
            <person name="Li Y."/>
            <person name="Tan C."/>
            <person name="Li Z."/>
            <person name="Guo J."/>
            <person name="Li S."/>
            <person name="Chen X."/>
            <person name="Wang C."/>
            <person name="Dai X."/>
            <person name="Yang H."/>
            <person name="Song W."/>
            <person name="Hou L."/>
            <person name="Xu J."/>
            <person name="Tong Z."/>
            <person name="Xu A."/>
            <person name="Yuan X."/>
            <person name="Wang W."/>
            <person name="Yang Q."/>
            <person name="Chen L."/>
            <person name="Sun Z."/>
            <person name="Wang K."/>
            <person name="Pan B."/>
            <person name="Chen J."/>
            <person name="Bao Y."/>
            <person name="Liu F."/>
            <person name="Qi X."/>
            <person name="Gang D.R."/>
            <person name="Wen J."/>
            <person name="Li J."/>
        </authorList>
    </citation>
    <scope>NUCLEOTIDE SEQUENCE [LARGE SCALE GENOMIC DNA]</scope>
    <source>
        <strain evidence="2">Dzin_1.0</strain>
    </source>
</reference>
<dbReference type="GO" id="GO:0006355">
    <property type="term" value="P:regulation of DNA-templated transcription"/>
    <property type="evidence" value="ECO:0007669"/>
    <property type="project" value="InterPro"/>
</dbReference>
<feature type="compositionally biased region" description="Polar residues" evidence="1">
    <location>
        <begin position="323"/>
        <end position="341"/>
    </location>
</feature>
<evidence type="ECO:0000256" key="1">
    <source>
        <dbReference type="SAM" id="MobiDB-lite"/>
    </source>
</evidence>
<feature type="compositionally biased region" description="Basic and acidic residues" evidence="1">
    <location>
        <begin position="1"/>
        <end position="10"/>
    </location>
</feature>
<feature type="compositionally biased region" description="Polar residues" evidence="1">
    <location>
        <begin position="74"/>
        <end position="84"/>
    </location>
</feature>
<dbReference type="OrthoDB" id="618331at2759"/>
<dbReference type="PANTHER" id="PTHR33334:SF5">
    <property type="entry name" value="PROTEIN LNK2"/>
    <property type="match status" value="1"/>
</dbReference>
<feature type="compositionally biased region" description="Polar residues" evidence="1">
    <location>
        <begin position="400"/>
        <end position="418"/>
    </location>
</feature>
<feature type="region of interest" description="Disordered" evidence="1">
    <location>
        <begin position="598"/>
        <end position="648"/>
    </location>
</feature>
<dbReference type="AlphaFoldDB" id="A0A9D5BV25"/>
<keyword evidence="3" id="KW-1185">Reference proteome</keyword>
<feature type="compositionally biased region" description="Polar residues" evidence="1">
    <location>
        <begin position="295"/>
        <end position="317"/>
    </location>
</feature>
<feature type="region of interest" description="Disordered" evidence="1">
    <location>
        <begin position="252"/>
        <end position="345"/>
    </location>
</feature>
<comment type="caution">
    <text evidence="2">The sequence shown here is derived from an EMBL/GenBank/DDBJ whole genome shotgun (WGS) entry which is preliminary data.</text>
</comment>
<gene>
    <name evidence="2" type="ORF">J5N97_000499</name>
</gene>